<proteinExistence type="predicted"/>
<dbReference type="InterPro" id="IPR029058">
    <property type="entry name" value="AB_hydrolase_fold"/>
</dbReference>
<dbReference type="InterPro" id="IPR000073">
    <property type="entry name" value="AB_hydrolase_1"/>
</dbReference>
<dbReference type="InterPro" id="IPR050266">
    <property type="entry name" value="AB_hydrolase_sf"/>
</dbReference>
<dbReference type="EMBL" id="JAUCGQ010000001">
    <property type="protein sequence ID" value="MDM7855787.1"/>
    <property type="molecule type" value="Genomic_DNA"/>
</dbReference>
<dbReference type="Pfam" id="PF12697">
    <property type="entry name" value="Abhydrolase_6"/>
    <property type="match status" value="1"/>
</dbReference>
<reference evidence="2 3" key="1">
    <citation type="submission" date="2023-06" db="EMBL/GenBank/DDBJ databases">
        <title>Cellulomonas sp. MW4 Whole genome sequence.</title>
        <authorList>
            <person name="Park S."/>
        </authorList>
    </citation>
    <scope>NUCLEOTIDE SEQUENCE [LARGE SCALE GENOMIC DNA]</scope>
    <source>
        <strain evidence="2 3">MW4</strain>
    </source>
</reference>
<dbReference type="RefSeq" id="WP_289455654.1">
    <property type="nucleotide sequence ID" value="NZ_JAUCGQ010000001.1"/>
</dbReference>
<evidence type="ECO:0000259" key="1">
    <source>
        <dbReference type="Pfam" id="PF12697"/>
    </source>
</evidence>
<dbReference type="GO" id="GO:0016787">
    <property type="term" value="F:hydrolase activity"/>
    <property type="evidence" value="ECO:0007669"/>
    <property type="project" value="UniProtKB-KW"/>
</dbReference>
<feature type="domain" description="AB hydrolase-1" evidence="1">
    <location>
        <begin position="15"/>
        <end position="248"/>
    </location>
</feature>
<dbReference type="PANTHER" id="PTHR43798">
    <property type="entry name" value="MONOACYLGLYCEROL LIPASE"/>
    <property type="match status" value="1"/>
</dbReference>
<keyword evidence="3" id="KW-1185">Reference proteome</keyword>
<dbReference type="SUPFAM" id="SSF53474">
    <property type="entry name" value="alpha/beta-Hydrolases"/>
    <property type="match status" value="1"/>
</dbReference>
<dbReference type="Gene3D" id="3.40.50.1820">
    <property type="entry name" value="alpha/beta hydrolase"/>
    <property type="match status" value="1"/>
</dbReference>
<sequence>MTSLHTYHRGDGLPVVLLHAFPLDHRMWDDVAAALPATRPIHAIDLPGTPGHDDQLPPPSLDTSALRVADALAGAWIERAVVVGLSMGGYVALALAERHPELVAGLGLVDTKSVADTPEAAANRLRIAQEVESAGTVDAVRPMVKALVGETTLAARPEVADRVEAWIGAQPPAGVAWSQRAMATRPDRTRVVADLSVPVTVVVGDEDGLTPLAQAEHMVAASATALLVVVPRAGHLSAVEDPETVADALEELAVRAEQGA</sequence>
<protein>
    <submittedName>
        <fullName evidence="2">Alpha/beta fold hydrolase</fullName>
    </submittedName>
</protein>
<dbReference type="PRINTS" id="PR00111">
    <property type="entry name" value="ABHYDROLASE"/>
</dbReference>
<keyword evidence="2" id="KW-0378">Hydrolase</keyword>
<evidence type="ECO:0000313" key="2">
    <source>
        <dbReference type="EMBL" id="MDM7855787.1"/>
    </source>
</evidence>
<accession>A0ABT7SHX2</accession>
<gene>
    <name evidence="2" type="ORF">QRT04_12680</name>
</gene>
<organism evidence="2 3">
    <name type="scientific">Cellulomonas alba</name>
    <dbReference type="NCBI Taxonomy" id="3053467"/>
    <lineage>
        <taxon>Bacteria</taxon>
        <taxon>Bacillati</taxon>
        <taxon>Actinomycetota</taxon>
        <taxon>Actinomycetes</taxon>
        <taxon>Micrococcales</taxon>
        <taxon>Cellulomonadaceae</taxon>
        <taxon>Cellulomonas</taxon>
    </lineage>
</organism>
<name>A0ABT7SHX2_9CELL</name>
<dbReference type="Proteomes" id="UP001529338">
    <property type="component" value="Unassembled WGS sequence"/>
</dbReference>
<evidence type="ECO:0000313" key="3">
    <source>
        <dbReference type="Proteomes" id="UP001529338"/>
    </source>
</evidence>
<comment type="caution">
    <text evidence="2">The sequence shown here is derived from an EMBL/GenBank/DDBJ whole genome shotgun (WGS) entry which is preliminary data.</text>
</comment>